<dbReference type="Pfam" id="PF02518">
    <property type="entry name" value="HATPase_c"/>
    <property type="match status" value="1"/>
</dbReference>
<comment type="catalytic activity">
    <reaction evidence="1">
        <text>ATP + protein L-histidine = ADP + protein N-phospho-L-histidine.</text>
        <dbReference type="EC" id="2.7.13.3"/>
    </reaction>
</comment>
<dbReference type="InterPro" id="IPR050351">
    <property type="entry name" value="BphY/WalK/GraS-like"/>
</dbReference>
<dbReference type="InterPro" id="IPR036890">
    <property type="entry name" value="HATPase_C_sf"/>
</dbReference>
<proteinExistence type="predicted"/>
<comment type="caution">
    <text evidence="20">The sequence shown here is derived from an EMBL/GenBank/DDBJ whole genome shotgun (WGS) entry which is preliminary data.</text>
</comment>
<evidence type="ECO:0000256" key="2">
    <source>
        <dbReference type="ARBA" id="ARBA00001968"/>
    </source>
</evidence>
<dbReference type="Gene3D" id="3.30.565.10">
    <property type="entry name" value="Histidine kinase-like ATPase, C-terminal domain"/>
    <property type="match status" value="1"/>
</dbReference>
<evidence type="ECO:0000256" key="3">
    <source>
        <dbReference type="ARBA" id="ARBA00004141"/>
    </source>
</evidence>
<keyword evidence="13" id="KW-0902">Two-component regulatory system</keyword>
<dbReference type="InterPro" id="IPR013656">
    <property type="entry name" value="PAS_4"/>
</dbReference>
<reference evidence="20 21" key="1">
    <citation type="submission" date="2020-07" db="EMBL/GenBank/DDBJ databases">
        <title>Sequencing the genomes of 1000 actinobacteria strains.</title>
        <authorList>
            <person name="Klenk H.-P."/>
        </authorList>
    </citation>
    <scope>NUCLEOTIDE SEQUENCE [LARGE SCALE GENOMIC DNA]</scope>
    <source>
        <strain evidence="20 21">DSM 18965</strain>
    </source>
</reference>
<dbReference type="Pfam" id="PF08448">
    <property type="entry name" value="PAS_4"/>
    <property type="match status" value="1"/>
</dbReference>
<evidence type="ECO:0000256" key="13">
    <source>
        <dbReference type="ARBA" id="ARBA00023012"/>
    </source>
</evidence>
<evidence type="ECO:0000256" key="16">
    <source>
        <dbReference type="SAM" id="Phobius"/>
    </source>
</evidence>
<dbReference type="GO" id="GO:0005509">
    <property type="term" value="F:calcium ion binding"/>
    <property type="evidence" value="ECO:0007669"/>
    <property type="project" value="UniProtKB-ARBA"/>
</dbReference>
<evidence type="ECO:0000256" key="10">
    <source>
        <dbReference type="ARBA" id="ARBA00022777"/>
    </source>
</evidence>
<evidence type="ECO:0000259" key="17">
    <source>
        <dbReference type="PROSITE" id="PS50109"/>
    </source>
</evidence>
<evidence type="ECO:0000256" key="4">
    <source>
        <dbReference type="ARBA" id="ARBA00004236"/>
    </source>
</evidence>
<keyword evidence="11" id="KW-0067">ATP-binding</keyword>
<feature type="transmembrane region" description="Helical" evidence="16">
    <location>
        <begin position="88"/>
        <end position="107"/>
    </location>
</feature>
<feature type="domain" description="PAS" evidence="18">
    <location>
        <begin position="303"/>
        <end position="348"/>
    </location>
</feature>
<dbReference type="GO" id="GO:0007234">
    <property type="term" value="P:osmosensory signaling via phosphorelay pathway"/>
    <property type="evidence" value="ECO:0007669"/>
    <property type="project" value="TreeGrafter"/>
</dbReference>
<dbReference type="InterPro" id="IPR005467">
    <property type="entry name" value="His_kinase_dom"/>
</dbReference>
<dbReference type="CDD" id="cd00075">
    <property type="entry name" value="HATPase"/>
    <property type="match status" value="1"/>
</dbReference>
<sequence length="675" mass="70434">MPTSPSVTGWTSRWQVRVAALLALIVVLGLGAVRASSADGHVIGIWPVGAATGVLVLAPRRRAPVLLAVVLVLALLTLSVAHRPPAVVVGYAVTIAVETWVVARLLLAGGEGAWRLRTDADLRRYLGACLLGGLLALVGGALTSAVAGFGDPGFVGLALGASHVASQLALTPLWARLPTHGSIARRPEQVLQWSVLLVVAPAVLVPQMVPSVVFVLVPLLAWSALRVSPRAALAQMVAVLAFAVLMTTADRGPFADVPVLLDLPRDVRAVLLAAFAATCALIVVPLLLRVGESVEAARAAAAERDTLDRIVRSATGMAIVGADRDGRITLFNPGAERLLGWSAAEVMGCSTQVLHTPAQITAKARELGVADDFAAVSARMMEPDMAGGDIGFVRKDGVERTHSMTLGRITDEAGRVLGYVSTSEDVTDRVAAEEALRDALARMQEVDAVKDAFVSSVSHELRTPITSIQGYLELLDDGSFGELTPPQRTAVTKVAANSGRLLTLIDDLLTLSRVQEDGLGLDDKVLDLGEVVRTGCAVVAPGGDRAGVALSVEAPGEPVPFLGNRDMLERVVINLVGNAVKFTPRGGRADVALRHDARGSVLTVSDTGIGIPLAEQERLFTRFFRSSLAQAQAIPGSGLGLSIAHSVVTQHGGTLRAESEPGAGATFVVELPAMV</sequence>
<feature type="transmembrane region" description="Helical" evidence="16">
    <location>
        <begin position="41"/>
        <end position="58"/>
    </location>
</feature>
<dbReference type="EMBL" id="JACCBE010000001">
    <property type="protein sequence ID" value="NYD58134.1"/>
    <property type="molecule type" value="Genomic_DNA"/>
</dbReference>
<feature type="transmembrane region" description="Helical" evidence="16">
    <location>
        <begin position="128"/>
        <end position="149"/>
    </location>
</feature>
<feature type="transmembrane region" description="Helical" evidence="16">
    <location>
        <begin position="231"/>
        <end position="249"/>
    </location>
</feature>
<protein>
    <recommendedName>
        <fullName evidence="15">Sensor-like histidine kinase SenX3</fullName>
        <ecNumber evidence="5">2.7.13.3</ecNumber>
    </recommendedName>
</protein>
<keyword evidence="7" id="KW-0808">Transferase</keyword>
<dbReference type="SUPFAM" id="SSF55874">
    <property type="entry name" value="ATPase domain of HSP90 chaperone/DNA topoisomerase II/histidine kinase"/>
    <property type="match status" value="1"/>
</dbReference>
<feature type="transmembrane region" description="Helical" evidence="16">
    <location>
        <begin position="269"/>
        <end position="288"/>
    </location>
</feature>
<dbReference type="PANTHER" id="PTHR42878:SF7">
    <property type="entry name" value="SENSOR HISTIDINE KINASE GLRK"/>
    <property type="match status" value="1"/>
</dbReference>
<dbReference type="PRINTS" id="PR00344">
    <property type="entry name" value="BCTRLSENSOR"/>
</dbReference>
<gene>
    <name evidence="20" type="ORF">BKA08_002372</name>
</gene>
<keyword evidence="8 16" id="KW-0812">Transmembrane</keyword>
<evidence type="ECO:0000259" key="19">
    <source>
        <dbReference type="PROSITE" id="PS50113"/>
    </source>
</evidence>
<dbReference type="CDD" id="cd00130">
    <property type="entry name" value="PAS"/>
    <property type="match status" value="1"/>
</dbReference>
<dbReference type="InterPro" id="IPR003594">
    <property type="entry name" value="HATPase_dom"/>
</dbReference>
<comment type="subcellular location">
    <subcellularLocation>
        <location evidence="4">Cell membrane</location>
    </subcellularLocation>
    <subcellularLocation>
        <location evidence="3">Membrane</location>
        <topology evidence="3">Multi-pass membrane protein</topology>
    </subcellularLocation>
</comment>
<dbReference type="GO" id="GO:0000156">
    <property type="term" value="F:phosphorelay response regulator activity"/>
    <property type="evidence" value="ECO:0007669"/>
    <property type="project" value="TreeGrafter"/>
</dbReference>
<feature type="transmembrane region" description="Helical" evidence="16">
    <location>
        <begin position="195"/>
        <end position="225"/>
    </location>
</feature>
<keyword evidence="14 16" id="KW-0472">Membrane</keyword>
<dbReference type="RefSeq" id="WP_179615792.1">
    <property type="nucleotide sequence ID" value="NZ_CP059163.1"/>
</dbReference>
<dbReference type="FunFam" id="1.10.287.130:FF:000001">
    <property type="entry name" value="Two-component sensor histidine kinase"/>
    <property type="match status" value="1"/>
</dbReference>
<dbReference type="SUPFAM" id="SSF55785">
    <property type="entry name" value="PYP-like sensor domain (PAS domain)"/>
    <property type="match status" value="1"/>
</dbReference>
<evidence type="ECO:0000256" key="1">
    <source>
        <dbReference type="ARBA" id="ARBA00000085"/>
    </source>
</evidence>
<dbReference type="GO" id="GO:0000155">
    <property type="term" value="F:phosphorelay sensor kinase activity"/>
    <property type="evidence" value="ECO:0007669"/>
    <property type="project" value="InterPro"/>
</dbReference>
<feature type="transmembrane region" description="Helical" evidence="16">
    <location>
        <begin position="16"/>
        <end position="35"/>
    </location>
</feature>
<keyword evidence="10" id="KW-0418">Kinase</keyword>
<organism evidence="20 21">
    <name type="scientific">Nocardioides marinisabuli</name>
    <dbReference type="NCBI Taxonomy" id="419476"/>
    <lineage>
        <taxon>Bacteria</taxon>
        <taxon>Bacillati</taxon>
        <taxon>Actinomycetota</taxon>
        <taxon>Actinomycetes</taxon>
        <taxon>Propionibacteriales</taxon>
        <taxon>Nocardioidaceae</taxon>
        <taxon>Nocardioides</taxon>
    </lineage>
</organism>
<evidence type="ECO:0000259" key="18">
    <source>
        <dbReference type="PROSITE" id="PS50112"/>
    </source>
</evidence>
<dbReference type="GO" id="GO:0005886">
    <property type="term" value="C:plasma membrane"/>
    <property type="evidence" value="ECO:0007669"/>
    <property type="project" value="UniProtKB-SubCell"/>
</dbReference>
<dbReference type="InterPro" id="IPR000014">
    <property type="entry name" value="PAS"/>
</dbReference>
<evidence type="ECO:0000256" key="14">
    <source>
        <dbReference type="ARBA" id="ARBA00023136"/>
    </source>
</evidence>
<evidence type="ECO:0000256" key="15">
    <source>
        <dbReference type="ARBA" id="ARBA00039401"/>
    </source>
</evidence>
<dbReference type="InterPro" id="IPR000700">
    <property type="entry name" value="PAS-assoc_C"/>
</dbReference>
<dbReference type="PROSITE" id="PS50113">
    <property type="entry name" value="PAC"/>
    <property type="match status" value="1"/>
</dbReference>
<dbReference type="Gene3D" id="3.30.450.20">
    <property type="entry name" value="PAS domain"/>
    <property type="match status" value="1"/>
</dbReference>
<dbReference type="Proteomes" id="UP000516957">
    <property type="component" value="Unassembled WGS sequence"/>
</dbReference>
<evidence type="ECO:0000256" key="6">
    <source>
        <dbReference type="ARBA" id="ARBA00022553"/>
    </source>
</evidence>
<feature type="domain" description="Histidine kinase" evidence="17">
    <location>
        <begin position="456"/>
        <end position="675"/>
    </location>
</feature>
<evidence type="ECO:0000313" key="21">
    <source>
        <dbReference type="Proteomes" id="UP000516957"/>
    </source>
</evidence>
<dbReference type="InterPro" id="IPR004358">
    <property type="entry name" value="Sig_transdc_His_kin-like_C"/>
</dbReference>
<dbReference type="InterPro" id="IPR036097">
    <property type="entry name" value="HisK_dim/P_sf"/>
</dbReference>
<dbReference type="CDD" id="cd00082">
    <property type="entry name" value="HisKA"/>
    <property type="match status" value="1"/>
</dbReference>
<keyword evidence="9" id="KW-0547">Nucleotide-binding</keyword>
<dbReference type="PROSITE" id="PS50109">
    <property type="entry name" value="HIS_KIN"/>
    <property type="match status" value="1"/>
</dbReference>
<dbReference type="NCBIfam" id="TIGR00229">
    <property type="entry name" value="sensory_box"/>
    <property type="match status" value="1"/>
</dbReference>
<accession>A0A7Y9JSU6</accession>
<dbReference type="InterPro" id="IPR035965">
    <property type="entry name" value="PAS-like_dom_sf"/>
</dbReference>
<evidence type="ECO:0000256" key="5">
    <source>
        <dbReference type="ARBA" id="ARBA00012438"/>
    </source>
</evidence>
<evidence type="ECO:0000313" key="20">
    <source>
        <dbReference type="EMBL" id="NYD58134.1"/>
    </source>
</evidence>
<name>A0A7Y9JSU6_9ACTN</name>
<dbReference type="InterPro" id="IPR003661">
    <property type="entry name" value="HisK_dim/P_dom"/>
</dbReference>
<evidence type="ECO:0000256" key="8">
    <source>
        <dbReference type="ARBA" id="ARBA00022692"/>
    </source>
</evidence>
<evidence type="ECO:0000256" key="11">
    <source>
        <dbReference type="ARBA" id="ARBA00022840"/>
    </source>
</evidence>
<keyword evidence="6" id="KW-0597">Phosphoprotein</keyword>
<keyword evidence="21" id="KW-1185">Reference proteome</keyword>
<evidence type="ECO:0000256" key="12">
    <source>
        <dbReference type="ARBA" id="ARBA00022989"/>
    </source>
</evidence>
<comment type="cofactor">
    <cofactor evidence="2">
        <name>a divalent metal cation</name>
        <dbReference type="ChEBI" id="CHEBI:60240"/>
    </cofactor>
</comment>
<dbReference type="SUPFAM" id="SSF47384">
    <property type="entry name" value="Homodimeric domain of signal transducing histidine kinase"/>
    <property type="match status" value="1"/>
</dbReference>
<feature type="transmembrane region" description="Helical" evidence="16">
    <location>
        <begin position="65"/>
        <end position="82"/>
    </location>
</feature>
<dbReference type="PROSITE" id="PS50112">
    <property type="entry name" value="PAS"/>
    <property type="match status" value="1"/>
</dbReference>
<dbReference type="FunFam" id="3.30.565.10:FF:000006">
    <property type="entry name" value="Sensor histidine kinase WalK"/>
    <property type="match status" value="1"/>
</dbReference>
<dbReference type="SMART" id="SM00387">
    <property type="entry name" value="HATPase_c"/>
    <property type="match status" value="1"/>
</dbReference>
<dbReference type="AlphaFoldDB" id="A0A7Y9JSU6"/>
<dbReference type="GO" id="GO:0005524">
    <property type="term" value="F:ATP binding"/>
    <property type="evidence" value="ECO:0007669"/>
    <property type="project" value="UniProtKB-KW"/>
</dbReference>
<dbReference type="SMART" id="SM00388">
    <property type="entry name" value="HisKA"/>
    <property type="match status" value="1"/>
</dbReference>
<dbReference type="Pfam" id="PF00512">
    <property type="entry name" value="HisKA"/>
    <property type="match status" value="1"/>
</dbReference>
<dbReference type="GO" id="GO:0030295">
    <property type="term" value="F:protein kinase activator activity"/>
    <property type="evidence" value="ECO:0007669"/>
    <property type="project" value="TreeGrafter"/>
</dbReference>
<keyword evidence="12 16" id="KW-1133">Transmembrane helix</keyword>
<evidence type="ECO:0000256" key="9">
    <source>
        <dbReference type="ARBA" id="ARBA00022741"/>
    </source>
</evidence>
<dbReference type="EC" id="2.7.13.3" evidence="5"/>
<evidence type="ECO:0000256" key="7">
    <source>
        <dbReference type="ARBA" id="ARBA00022679"/>
    </source>
</evidence>
<dbReference type="Gene3D" id="1.10.287.130">
    <property type="match status" value="1"/>
</dbReference>
<feature type="domain" description="PAC" evidence="19">
    <location>
        <begin position="386"/>
        <end position="438"/>
    </location>
</feature>
<dbReference type="PANTHER" id="PTHR42878">
    <property type="entry name" value="TWO-COMPONENT HISTIDINE KINASE"/>
    <property type="match status" value="1"/>
</dbReference>